<gene>
    <name evidence="1" type="ORF">JCM9152_1930</name>
</gene>
<dbReference type="AlphaFoldDB" id="W4QF20"/>
<sequence length="73" mass="8309">MMKAAFHHMSDFVRFIVKRDRIRIPIWLLAITVFTVLTASSFSGLYQTEEERQAIAETMRNPAMTAMVGPGYG</sequence>
<dbReference type="RefSeq" id="WP_369384545.1">
    <property type="nucleotide sequence ID" value="NZ_BAUU01000012.1"/>
</dbReference>
<dbReference type="EMBL" id="BAUU01000012">
    <property type="protein sequence ID" value="GAE30522.1"/>
    <property type="molecule type" value="Genomic_DNA"/>
</dbReference>
<organism evidence="1 2">
    <name type="scientific">Halalkalibacter hemicellulosilyticusJCM 9152</name>
    <dbReference type="NCBI Taxonomy" id="1236971"/>
    <lineage>
        <taxon>Bacteria</taxon>
        <taxon>Bacillati</taxon>
        <taxon>Bacillota</taxon>
        <taxon>Bacilli</taxon>
        <taxon>Bacillales</taxon>
        <taxon>Bacillaceae</taxon>
        <taxon>Halalkalibacter</taxon>
    </lineage>
</organism>
<evidence type="ECO:0000313" key="1">
    <source>
        <dbReference type="EMBL" id="GAE30522.1"/>
    </source>
</evidence>
<reference evidence="1" key="1">
    <citation type="journal article" date="2014" name="Genome Announc.">
        <title>Draft Genome Sequences of Three Alkaliphilic Bacillus Strains, Bacillus wakoensis JCM 9140T, Bacillus akibai JCM 9157T, and Bacillus hemicellulosilyticus JCM 9152T.</title>
        <authorList>
            <person name="Yuki M."/>
            <person name="Oshima K."/>
            <person name="Suda W."/>
            <person name="Oshida Y."/>
            <person name="Kitamura K."/>
            <person name="Iida T."/>
            <person name="Hattori M."/>
            <person name="Ohkuma M."/>
        </authorList>
    </citation>
    <scope>NUCLEOTIDE SEQUENCE [LARGE SCALE GENOMIC DNA]</scope>
    <source>
        <strain evidence="1">JCM 9152</strain>
    </source>
</reference>
<keyword evidence="2" id="KW-1185">Reference proteome</keyword>
<proteinExistence type="predicted"/>
<name>W4QF20_9BACI</name>
<comment type="caution">
    <text evidence="1">The sequence shown here is derived from an EMBL/GenBank/DDBJ whole genome shotgun (WGS) entry which is preliminary data.</text>
</comment>
<dbReference type="Proteomes" id="UP000018895">
    <property type="component" value="Unassembled WGS sequence"/>
</dbReference>
<evidence type="ECO:0000313" key="2">
    <source>
        <dbReference type="Proteomes" id="UP000018895"/>
    </source>
</evidence>
<dbReference type="STRING" id="1236971.JCM9152_1930"/>
<protein>
    <recommendedName>
        <fullName evidence="3">ABC transporter permease</fullName>
    </recommendedName>
</protein>
<evidence type="ECO:0008006" key="3">
    <source>
        <dbReference type="Google" id="ProtNLM"/>
    </source>
</evidence>
<accession>W4QF20</accession>